<comment type="caution">
    <text evidence="2">The sequence shown here is derived from an EMBL/GenBank/DDBJ whole genome shotgun (WGS) entry which is preliminary data.</text>
</comment>
<accession>A0ABP4BR14</accession>
<dbReference type="InterPro" id="IPR043917">
    <property type="entry name" value="DUF5753"/>
</dbReference>
<protein>
    <recommendedName>
        <fullName evidence="1">DUF5753 domain-containing protein</fullName>
    </recommendedName>
</protein>
<gene>
    <name evidence="2" type="ORF">GCM10009560_74480</name>
</gene>
<evidence type="ECO:0000259" key="1">
    <source>
        <dbReference type="Pfam" id="PF19054"/>
    </source>
</evidence>
<keyword evidence="3" id="KW-1185">Reference proteome</keyword>
<dbReference type="EMBL" id="BAAAHQ010000054">
    <property type="protein sequence ID" value="GAA0952577.1"/>
    <property type="molecule type" value="Genomic_DNA"/>
</dbReference>
<proteinExistence type="predicted"/>
<dbReference type="Pfam" id="PF19054">
    <property type="entry name" value="DUF5753"/>
    <property type="match status" value="1"/>
</dbReference>
<organism evidence="2 3">
    <name type="scientific">Nonomuraea longicatena</name>
    <dbReference type="NCBI Taxonomy" id="83682"/>
    <lineage>
        <taxon>Bacteria</taxon>
        <taxon>Bacillati</taxon>
        <taxon>Actinomycetota</taxon>
        <taxon>Actinomycetes</taxon>
        <taxon>Streptosporangiales</taxon>
        <taxon>Streptosporangiaceae</taxon>
        <taxon>Nonomuraea</taxon>
    </lineage>
</organism>
<sequence length="106" mass="11804">MIIGSADVMREQYDFLSAALTLPHVSVGIIPRDRVRSLYPGEGFYIFDGKLVRSELWSGGFRTNQREQVTTFLRAFAMLRDLAVYGESAAALLDGAKVNLQTGENF</sequence>
<feature type="domain" description="DUF5753" evidence="1">
    <location>
        <begin position="3"/>
        <end position="94"/>
    </location>
</feature>
<reference evidence="3" key="1">
    <citation type="journal article" date="2019" name="Int. J. Syst. Evol. Microbiol.">
        <title>The Global Catalogue of Microorganisms (GCM) 10K type strain sequencing project: providing services to taxonomists for standard genome sequencing and annotation.</title>
        <authorList>
            <consortium name="The Broad Institute Genomics Platform"/>
            <consortium name="The Broad Institute Genome Sequencing Center for Infectious Disease"/>
            <person name="Wu L."/>
            <person name="Ma J."/>
        </authorList>
    </citation>
    <scope>NUCLEOTIDE SEQUENCE [LARGE SCALE GENOMIC DNA]</scope>
    <source>
        <strain evidence="3">JCM 11136</strain>
    </source>
</reference>
<evidence type="ECO:0000313" key="3">
    <source>
        <dbReference type="Proteomes" id="UP001501578"/>
    </source>
</evidence>
<dbReference type="Proteomes" id="UP001501578">
    <property type="component" value="Unassembled WGS sequence"/>
</dbReference>
<name>A0ABP4BR14_9ACTN</name>
<evidence type="ECO:0000313" key="2">
    <source>
        <dbReference type="EMBL" id="GAA0952577.1"/>
    </source>
</evidence>